<dbReference type="EMBL" id="JAPDRP010000038">
    <property type="protein sequence ID" value="KAJ9633948.1"/>
    <property type="molecule type" value="Genomic_DNA"/>
</dbReference>
<name>A0ACC2YF44_9PEZI</name>
<organism evidence="1 2">
    <name type="scientific">Coniosporium tulheliwenetii</name>
    <dbReference type="NCBI Taxonomy" id="3383036"/>
    <lineage>
        <taxon>Eukaryota</taxon>
        <taxon>Fungi</taxon>
        <taxon>Dikarya</taxon>
        <taxon>Ascomycota</taxon>
        <taxon>Pezizomycotina</taxon>
        <taxon>Dothideomycetes</taxon>
        <taxon>Dothideomycetes incertae sedis</taxon>
        <taxon>Coniosporium</taxon>
    </lineage>
</organism>
<keyword evidence="2" id="KW-1185">Reference proteome</keyword>
<evidence type="ECO:0000313" key="2">
    <source>
        <dbReference type="Proteomes" id="UP001172680"/>
    </source>
</evidence>
<comment type="caution">
    <text evidence="1">The sequence shown here is derived from an EMBL/GenBank/DDBJ whole genome shotgun (WGS) entry which is preliminary data.</text>
</comment>
<sequence>MTSLHQASVQTVSTTSGSVKQVVLRDPVPEPPAAPTACSTFTGNPKHAIEFRHPGYPDEHTKNVILTLKAFDDTRAALHHATARIACAIVACNRWDGYLARTRDGGPLDLEEDDLLTDPVYFFKIPNEPDDRYPVFPNFDNWEFPHGNFPSNWRSMIPEEDDGDGDFSTSVSVSNLSGALLNRDNGCVISRHYDYWEKAHLCPVNELAWFKRNEMHTYNENDQLLDRNVINDISNVVALRPDIHKAFDEKKFVLVPKLGKWVVHFTAATRHLGQLYHNTPLDLHKKVSPSQLFTRFAWAIFPSVLKFLEGGVSREVLVRTSQNGKHTWKTETVPPEDAAKRFGPPGSPKKRKLELPTESQPGSDLPTPTPFTIKRARMSSPSPNLPSDFSPSDSSSFSDALPILSEKQSHLHTPPETVKNPSETVSIPTVGDSTVDTTTEYNNNTFVHPNPYESFNEARAEREKYNKMRLEALLKQRPSDPSVYCCDYRAAEAAAALGIEGPRVWDGVIFAKSAWALSILRIETNLFLHGTMRKKIMFLENDTRVSACYHLPVFLFFCINAHLSCFFIL</sequence>
<proteinExistence type="predicted"/>
<accession>A0ACC2YF44</accession>
<reference evidence="1" key="1">
    <citation type="submission" date="2022-10" db="EMBL/GenBank/DDBJ databases">
        <title>Culturing micro-colonial fungi from biological soil crusts in the Mojave desert and describing Neophaeococcomyces mojavensis, and introducing the new genera and species Taxawa tesnikishii.</title>
        <authorList>
            <person name="Kurbessoian T."/>
            <person name="Stajich J.E."/>
        </authorList>
    </citation>
    <scope>NUCLEOTIDE SEQUENCE</scope>
    <source>
        <strain evidence="1">JES_115</strain>
    </source>
</reference>
<protein>
    <submittedName>
        <fullName evidence="1">Uncharacterized protein</fullName>
    </submittedName>
</protein>
<gene>
    <name evidence="1" type="ORF">H2199_009147</name>
</gene>
<dbReference type="Proteomes" id="UP001172680">
    <property type="component" value="Unassembled WGS sequence"/>
</dbReference>
<evidence type="ECO:0000313" key="1">
    <source>
        <dbReference type="EMBL" id="KAJ9633948.1"/>
    </source>
</evidence>